<dbReference type="EMBL" id="BLXT01005617">
    <property type="protein sequence ID" value="GFO24725.1"/>
    <property type="molecule type" value="Genomic_DNA"/>
</dbReference>
<protein>
    <submittedName>
        <fullName evidence="1">Uncharacterized protein</fullName>
    </submittedName>
</protein>
<gene>
    <name evidence="1" type="ORF">PoB_005123000</name>
</gene>
<keyword evidence="2" id="KW-1185">Reference proteome</keyword>
<name>A0AAV4BZE8_9GAST</name>
<accession>A0AAV4BZE8</accession>
<reference evidence="1 2" key="1">
    <citation type="journal article" date="2021" name="Elife">
        <title>Chloroplast acquisition without the gene transfer in kleptoplastic sea slugs, Plakobranchus ocellatus.</title>
        <authorList>
            <person name="Maeda T."/>
            <person name="Takahashi S."/>
            <person name="Yoshida T."/>
            <person name="Shimamura S."/>
            <person name="Takaki Y."/>
            <person name="Nagai Y."/>
            <person name="Toyoda A."/>
            <person name="Suzuki Y."/>
            <person name="Arimoto A."/>
            <person name="Ishii H."/>
            <person name="Satoh N."/>
            <person name="Nishiyama T."/>
            <person name="Hasebe M."/>
            <person name="Maruyama T."/>
            <person name="Minagawa J."/>
            <person name="Obokata J."/>
            <person name="Shigenobu S."/>
        </authorList>
    </citation>
    <scope>NUCLEOTIDE SEQUENCE [LARGE SCALE GENOMIC DNA]</scope>
</reference>
<sequence>MDLYEKYIQLADNFGIDMDSRLEWAQFRMDREIEQQEQKMKLGCDEAQMILQEESESSFNKYGTLSIESAKVFCRSCTLLRDSGCNTAAVKEDLELLPFVAKTDFQPQLLTLIVDYFSGPIEVCVLKDSVANVILGNIKGVRSLTVAPMVNDATRAQSKRATMEVPAGPQEVLPKSLVDSSLTLL</sequence>
<organism evidence="1 2">
    <name type="scientific">Plakobranchus ocellatus</name>
    <dbReference type="NCBI Taxonomy" id="259542"/>
    <lineage>
        <taxon>Eukaryota</taxon>
        <taxon>Metazoa</taxon>
        <taxon>Spiralia</taxon>
        <taxon>Lophotrochozoa</taxon>
        <taxon>Mollusca</taxon>
        <taxon>Gastropoda</taxon>
        <taxon>Heterobranchia</taxon>
        <taxon>Euthyneura</taxon>
        <taxon>Panpulmonata</taxon>
        <taxon>Sacoglossa</taxon>
        <taxon>Placobranchoidea</taxon>
        <taxon>Plakobranchidae</taxon>
        <taxon>Plakobranchus</taxon>
    </lineage>
</organism>
<dbReference type="AlphaFoldDB" id="A0AAV4BZE8"/>
<comment type="caution">
    <text evidence="1">The sequence shown here is derived from an EMBL/GenBank/DDBJ whole genome shotgun (WGS) entry which is preliminary data.</text>
</comment>
<proteinExistence type="predicted"/>
<evidence type="ECO:0000313" key="2">
    <source>
        <dbReference type="Proteomes" id="UP000735302"/>
    </source>
</evidence>
<dbReference type="Proteomes" id="UP000735302">
    <property type="component" value="Unassembled WGS sequence"/>
</dbReference>
<evidence type="ECO:0000313" key="1">
    <source>
        <dbReference type="EMBL" id="GFO24725.1"/>
    </source>
</evidence>